<keyword evidence="4" id="KW-1185">Reference proteome</keyword>
<feature type="chain" id="PRO_5017304962" evidence="2">
    <location>
        <begin position="28"/>
        <end position="97"/>
    </location>
</feature>
<reference evidence="4" key="1">
    <citation type="submission" date="2016-10" db="EMBL/GenBank/DDBJ databases">
        <authorList>
            <person name="Varghese N."/>
            <person name="Submissions S."/>
        </authorList>
    </citation>
    <scope>NUCLEOTIDE SEQUENCE [LARGE SCALE GENOMIC DNA]</scope>
    <source>
        <strain evidence="4">LMG 24016</strain>
    </source>
</reference>
<name>A0A1I3PCM2_9PSED</name>
<dbReference type="Proteomes" id="UP000243606">
    <property type="component" value="Unassembled WGS sequence"/>
</dbReference>
<proteinExistence type="predicted"/>
<organism evidence="3 4">
    <name type="scientific">Pseudomonas guineae</name>
    <dbReference type="NCBI Taxonomy" id="425504"/>
    <lineage>
        <taxon>Bacteria</taxon>
        <taxon>Pseudomonadati</taxon>
        <taxon>Pseudomonadota</taxon>
        <taxon>Gammaproteobacteria</taxon>
        <taxon>Pseudomonadales</taxon>
        <taxon>Pseudomonadaceae</taxon>
        <taxon>Pseudomonas</taxon>
    </lineage>
</organism>
<feature type="signal peptide" evidence="2">
    <location>
        <begin position="1"/>
        <end position="27"/>
    </location>
</feature>
<protein>
    <submittedName>
        <fullName evidence="3">Uncharacterized protein</fullName>
    </submittedName>
</protein>
<accession>A0A1I3PCM2</accession>
<feature type="region of interest" description="Disordered" evidence="1">
    <location>
        <begin position="74"/>
        <end position="97"/>
    </location>
</feature>
<keyword evidence="2" id="KW-0732">Signal</keyword>
<dbReference type="AlphaFoldDB" id="A0A1I3PCM2"/>
<dbReference type="EMBL" id="FOQL01000006">
    <property type="protein sequence ID" value="SFJ19223.1"/>
    <property type="molecule type" value="Genomic_DNA"/>
</dbReference>
<evidence type="ECO:0000313" key="3">
    <source>
        <dbReference type="EMBL" id="SFJ19223.1"/>
    </source>
</evidence>
<evidence type="ECO:0000256" key="1">
    <source>
        <dbReference type="SAM" id="MobiDB-lite"/>
    </source>
</evidence>
<evidence type="ECO:0000256" key="2">
    <source>
        <dbReference type="SAM" id="SignalP"/>
    </source>
</evidence>
<evidence type="ECO:0000313" key="4">
    <source>
        <dbReference type="Proteomes" id="UP000243606"/>
    </source>
</evidence>
<gene>
    <name evidence="3" type="ORF">SAMN05216206_3649</name>
</gene>
<sequence length="97" mass="10455">MHRLGYVRSIAQHSLLLLLLLSAAAQAEGLLAPAVFITAPQQTRTHALSTRSSLDKAALQPVAADRQLPAKRNAGQWLSHSVKPSDSAAPLLPRLRF</sequence>